<proteinExistence type="inferred from homology"/>
<keyword evidence="6 10" id="KW-0812">Transmembrane</keyword>
<name>K6Y613_9ALTE</name>
<dbReference type="FunFam" id="3.30.1150.10:FF:000006">
    <property type="entry name" value="Protein TonB"/>
    <property type="match status" value="1"/>
</dbReference>
<evidence type="ECO:0000256" key="5">
    <source>
        <dbReference type="ARBA" id="ARBA00022519"/>
    </source>
</evidence>
<evidence type="ECO:0000256" key="3">
    <source>
        <dbReference type="ARBA" id="ARBA00022448"/>
    </source>
</evidence>
<evidence type="ECO:0000259" key="11">
    <source>
        <dbReference type="PROSITE" id="PS52015"/>
    </source>
</evidence>
<dbReference type="GO" id="GO:0005886">
    <property type="term" value="C:plasma membrane"/>
    <property type="evidence" value="ECO:0007669"/>
    <property type="project" value="UniProtKB-SubCell"/>
</dbReference>
<protein>
    <recommendedName>
        <fullName evidence="10">Protein TonB</fullName>
    </recommendedName>
</protein>
<keyword evidence="8 10" id="KW-1133">Transmembrane helix</keyword>
<comment type="similarity">
    <text evidence="2 10">Belongs to the TonB family.</text>
</comment>
<dbReference type="GO" id="GO:0030288">
    <property type="term" value="C:outer membrane-bounded periplasmic space"/>
    <property type="evidence" value="ECO:0007669"/>
    <property type="project" value="InterPro"/>
</dbReference>
<evidence type="ECO:0000256" key="8">
    <source>
        <dbReference type="ARBA" id="ARBA00022989"/>
    </source>
</evidence>
<dbReference type="InterPro" id="IPR051045">
    <property type="entry name" value="TonB-dependent_transducer"/>
</dbReference>
<dbReference type="NCBIfam" id="TIGR01352">
    <property type="entry name" value="tonB_Cterm"/>
    <property type="match status" value="1"/>
</dbReference>
<keyword evidence="3 10" id="KW-0813">Transport</keyword>
<dbReference type="eggNOG" id="COG0810">
    <property type="taxonomic scope" value="Bacteria"/>
</dbReference>
<evidence type="ECO:0000256" key="2">
    <source>
        <dbReference type="ARBA" id="ARBA00006555"/>
    </source>
</evidence>
<keyword evidence="10" id="KW-0735">Signal-anchor</keyword>
<dbReference type="InterPro" id="IPR037682">
    <property type="entry name" value="TonB_C"/>
</dbReference>
<sequence length="207" mass="23278">MIQPAQNDFHKIGTSIILAALMTFALFVMMQKLIAQDSDYIAPPETGVFIDPVFNSQDSKTIEQTKIKPIVPPPAMPKTIQPKIEFEPNDSDVISNFTVKVPTQEIVKENQFLAIEDAETTPMIRISPKYPVHAARDGIQGWVKLKFSIDVSGAVKDIEVIDAQPKRTFDREARKALKKWKYKPQIVDGKPVEKTGLEVVLDFKLDT</sequence>
<dbReference type="InterPro" id="IPR006260">
    <property type="entry name" value="TonB/TolA_C"/>
</dbReference>
<dbReference type="EMBL" id="BAEN01000022">
    <property type="protein sequence ID" value="GAC13672.1"/>
    <property type="molecule type" value="Genomic_DNA"/>
</dbReference>
<organism evidence="12 13">
    <name type="scientific">Aliiglaciecola lipolytica E3</name>
    <dbReference type="NCBI Taxonomy" id="1127673"/>
    <lineage>
        <taxon>Bacteria</taxon>
        <taxon>Pseudomonadati</taxon>
        <taxon>Pseudomonadota</taxon>
        <taxon>Gammaproteobacteria</taxon>
        <taxon>Alteromonadales</taxon>
        <taxon>Alteromonadaceae</taxon>
        <taxon>Aliiglaciecola</taxon>
    </lineage>
</organism>
<feature type="transmembrane region" description="Helical" evidence="10">
    <location>
        <begin position="12"/>
        <end position="30"/>
    </location>
</feature>
<accession>K6Y613</accession>
<dbReference type="Gene3D" id="3.30.1150.10">
    <property type="match status" value="1"/>
</dbReference>
<dbReference type="Pfam" id="PF03544">
    <property type="entry name" value="TonB_C"/>
    <property type="match status" value="1"/>
</dbReference>
<dbReference type="PANTHER" id="PTHR33446">
    <property type="entry name" value="PROTEIN TONB-RELATED"/>
    <property type="match status" value="1"/>
</dbReference>
<evidence type="ECO:0000313" key="12">
    <source>
        <dbReference type="EMBL" id="GAC13672.1"/>
    </source>
</evidence>
<gene>
    <name evidence="12" type="primary">tonB</name>
    <name evidence="12" type="ORF">GLIP_1030</name>
</gene>
<dbReference type="Proteomes" id="UP000006334">
    <property type="component" value="Unassembled WGS sequence"/>
</dbReference>
<evidence type="ECO:0000256" key="10">
    <source>
        <dbReference type="RuleBase" id="RU362123"/>
    </source>
</evidence>
<dbReference type="SUPFAM" id="SSF74653">
    <property type="entry name" value="TolA/TonB C-terminal domain"/>
    <property type="match status" value="1"/>
</dbReference>
<keyword evidence="4 10" id="KW-1003">Cell membrane</keyword>
<dbReference type="STRING" id="1127673.GLIP_1030"/>
<comment type="caution">
    <text evidence="12">The sequence shown here is derived from an EMBL/GenBank/DDBJ whole genome shotgun (WGS) entry which is preliminary data.</text>
</comment>
<comment type="function">
    <text evidence="10">Interacts with outer membrane receptor proteins that carry out high-affinity binding and energy dependent uptake into the periplasmic space of specific substrates. It could act to transduce energy from the cytoplasmic membrane to specific energy-requiring processes in the outer membrane, resulting in the release into the periplasm of ligands bound by these outer membrane proteins.</text>
</comment>
<dbReference type="PROSITE" id="PS52015">
    <property type="entry name" value="TONB_CTD"/>
    <property type="match status" value="1"/>
</dbReference>
<keyword evidence="13" id="KW-1185">Reference proteome</keyword>
<feature type="domain" description="TonB C-terminal" evidence="11">
    <location>
        <begin position="115"/>
        <end position="207"/>
    </location>
</feature>
<dbReference type="GO" id="GO:0055085">
    <property type="term" value="P:transmembrane transport"/>
    <property type="evidence" value="ECO:0007669"/>
    <property type="project" value="InterPro"/>
</dbReference>
<comment type="subcellular location">
    <subcellularLocation>
        <location evidence="1 10">Cell inner membrane</location>
        <topology evidence="1 10">Single-pass membrane protein</topology>
        <orientation evidence="1 10">Periplasmic side</orientation>
    </subcellularLocation>
</comment>
<evidence type="ECO:0000256" key="4">
    <source>
        <dbReference type="ARBA" id="ARBA00022475"/>
    </source>
</evidence>
<evidence type="ECO:0000256" key="6">
    <source>
        <dbReference type="ARBA" id="ARBA00022692"/>
    </source>
</evidence>
<keyword evidence="9 10" id="KW-0472">Membrane</keyword>
<dbReference type="GO" id="GO:0015891">
    <property type="term" value="P:siderophore transport"/>
    <property type="evidence" value="ECO:0007669"/>
    <property type="project" value="InterPro"/>
</dbReference>
<dbReference type="GO" id="GO:0015031">
    <property type="term" value="P:protein transport"/>
    <property type="evidence" value="ECO:0007669"/>
    <property type="project" value="UniProtKB-UniRule"/>
</dbReference>
<dbReference type="InterPro" id="IPR003538">
    <property type="entry name" value="TonB"/>
</dbReference>
<dbReference type="GO" id="GO:0031992">
    <property type="term" value="F:energy transducer activity"/>
    <property type="evidence" value="ECO:0007669"/>
    <property type="project" value="InterPro"/>
</dbReference>
<keyword evidence="5 10" id="KW-0997">Cell inner membrane</keyword>
<evidence type="ECO:0000256" key="9">
    <source>
        <dbReference type="ARBA" id="ARBA00023136"/>
    </source>
</evidence>
<evidence type="ECO:0000313" key="13">
    <source>
        <dbReference type="Proteomes" id="UP000006334"/>
    </source>
</evidence>
<reference evidence="12 13" key="1">
    <citation type="journal article" date="2017" name="Antonie Van Leeuwenhoek">
        <title>Rhizobium rhizosphaerae sp. nov., a novel species isolated from rice rhizosphere.</title>
        <authorList>
            <person name="Zhao J.J."/>
            <person name="Zhang J."/>
            <person name="Zhang R.J."/>
            <person name="Zhang C.W."/>
            <person name="Yin H.Q."/>
            <person name="Zhang X.X."/>
        </authorList>
    </citation>
    <scope>NUCLEOTIDE SEQUENCE [LARGE SCALE GENOMIC DNA]</scope>
    <source>
        <strain evidence="12 13">E3</strain>
    </source>
</reference>
<dbReference type="PANTHER" id="PTHR33446:SF14">
    <property type="entry name" value="PROTEIN TONB"/>
    <property type="match status" value="1"/>
</dbReference>
<keyword evidence="7 10" id="KW-0653">Protein transport</keyword>
<dbReference type="AlphaFoldDB" id="K6Y613"/>
<evidence type="ECO:0000256" key="1">
    <source>
        <dbReference type="ARBA" id="ARBA00004383"/>
    </source>
</evidence>
<evidence type="ECO:0000256" key="7">
    <source>
        <dbReference type="ARBA" id="ARBA00022927"/>
    </source>
</evidence>
<dbReference type="PRINTS" id="PR01374">
    <property type="entry name" value="TONBPROTEIN"/>
</dbReference>